<feature type="region of interest" description="Disordered" evidence="1">
    <location>
        <begin position="300"/>
        <end position="439"/>
    </location>
</feature>
<proteinExistence type="predicted"/>
<feature type="transmembrane region" description="Helical" evidence="2">
    <location>
        <begin position="168"/>
        <end position="187"/>
    </location>
</feature>
<feature type="domain" description="DUF7703" evidence="3">
    <location>
        <begin position="27"/>
        <end position="260"/>
    </location>
</feature>
<reference evidence="4" key="1">
    <citation type="submission" date="2023-03" db="EMBL/GenBank/DDBJ databases">
        <title>Complete genome of Cladonia borealis.</title>
        <authorList>
            <person name="Park H."/>
        </authorList>
    </citation>
    <scope>NUCLEOTIDE SEQUENCE</scope>
    <source>
        <strain evidence="4">ANT050790</strain>
    </source>
</reference>
<dbReference type="Pfam" id="PF24802">
    <property type="entry name" value="DUF7703"/>
    <property type="match status" value="1"/>
</dbReference>
<organism evidence="4 5">
    <name type="scientific">Cladonia borealis</name>
    <dbReference type="NCBI Taxonomy" id="184061"/>
    <lineage>
        <taxon>Eukaryota</taxon>
        <taxon>Fungi</taxon>
        <taxon>Dikarya</taxon>
        <taxon>Ascomycota</taxon>
        <taxon>Pezizomycotina</taxon>
        <taxon>Lecanoromycetes</taxon>
        <taxon>OSLEUM clade</taxon>
        <taxon>Lecanoromycetidae</taxon>
        <taxon>Lecanorales</taxon>
        <taxon>Lecanorineae</taxon>
        <taxon>Cladoniaceae</taxon>
        <taxon>Cladonia</taxon>
    </lineage>
</organism>
<feature type="compositionally biased region" description="Basic and acidic residues" evidence="1">
    <location>
        <begin position="324"/>
        <end position="335"/>
    </location>
</feature>
<dbReference type="EMBL" id="JAFEKC020000006">
    <property type="protein sequence ID" value="KAK0513867.1"/>
    <property type="molecule type" value="Genomic_DNA"/>
</dbReference>
<dbReference type="Proteomes" id="UP001166286">
    <property type="component" value="Unassembled WGS sequence"/>
</dbReference>
<evidence type="ECO:0000313" key="5">
    <source>
        <dbReference type="Proteomes" id="UP001166286"/>
    </source>
</evidence>
<name>A0AA39V2Z2_9LECA</name>
<feature type="transmembrane region" description="Helical" evidence="2">
    <location>
        <begin position="24"/>
        <end position="46"/>
    </location>
</feature>
<dbReference type="PANTHER" id="PTHR37013:SF6">
    <property type="entry name" value="INTEGRAL MEMBRANE PROTEIN"/>
    <property type="match status" value="1"/>
</dbReference>
<feature type="compositionally biased region" description="Polar residues" evidence="1">
    <location>
        <begin position="337"/>
        <end position="346"/>
    </location>
</feature>
<feature type="transmembrane region" description="Helical" evidence="2">
    <location>
        <begin position="208"/>
        <end position="228"/>
    </location>
</feature>
<evidence type="ECO:0000259" key="3">
    <source>
        <dbReference type="Pfam" id="PF24802"/>
    </source>
</evidence>
<evidence type="ECO:0000256" key="1">
    <source>
        <dbReference type="SAM" id="MobiDB-lite"/>
    </source>
</evidence>
<sequence>MSTYSPYADAESAAPDWKPGEEEAATAFLSLTLWLILDVNVGIYRVFKKKRGLYYWSLIIGTWACALSTIGNILKNLTPQYGPKIWPFWTLLINGGWSVYAAAECIVLYSRLHLVNRSPQVQRRILWFIIIGSFLLILPNWVFIFPAYDVNSTKVSSIWSPRQAILDRTSQLGFTVIESTISATYLWSLAKLLRVKSTVRQRVVMRDLIRVNIIVIAFDLVVTILVFLNQTNLSYSIQDFTYALKFKLEFVVLNQLMAVAAKGLRKESFAERRYNYPAPETDHSTGASSTDKTSIPLQQFSQTSQDPRDKTAALPVPSPAHTKTPRDRYERKATDETPLQLNQLRAGSSLDAEKDNDNGSETTEVEDSNTKNEHPSYDIHLKSNDGKSPKGSRSLLHPLGGRKEQGSEKEGVRAVATKHTPRGKHHDDGDEDDEEEEIGVHMWENRGKLILDVPWLKDQGKSA</sequence>
<keyword evidence="2" id="KW-0812">Transmembrane</keyword>
<feature type="transmembrane region" description="Helical" evidence="2">
    <location>
        <begin position="86"/>
        <end position="109"/>
    </location>
</feature>
<accession>A0AA39V2Z2</accession>
<protein>
    <recommendedName>
        <fullName evidence="3">DUF7703 domain-containing protein</fullName>
    </recommendedName>
</protein>
<feature type="transmembrane region" description="Helical" evidence="2">
    <location>
        <begin position="53"/>
        <end position="74"/>
    </location>
</feature>
<comment type="caution">
    <text evidence="4">The sequence shown here is derived from an EMBL/GenBank/DDBJ whole genome shotgun (WGS) entry which is preliminary data.</text>
</comment>
<keyword evidence="2" id="KW-0472">Membrane</keyword>
<evidence type="ECO:0000256" key="2">
    <source>
        <dbReference type="SAM" id="Phobius"/>
    </source>
</evidence>
<dbReference type="AlphaFoldDB" id="A0AA39V2Z2"/>
<keyword evidence="5" id="KW-1185">Reference proteome</keyword>
<dbReference type="InterPro" id="IPR056120">
    <property type="entry name" value="DUF7703"/>
</dbReference>
<feature type="compositionally biased region" description="Basic and acidic residues" evidence="1">
    <location>
        <begin position="368"/>
        <end position="388"/>
    </location>
</feature>
<gene>
    <name evidence="4" type="ORF">JMJ35_003589</name>
</gene>
<evidence type="ECO:0000313" key="4">
    <source>
        <dbReference type="EMBL" id="KAK0513867.1"/>
    </source>
</evidence>
<feature type="transmembrane region" description="Helical" evidence="2">
    <location>
        <begin position="125"/>
        <end position="148"/>
    </location>
</feature>
<keyword evidence="2" id="KW-1133">Transmembrane helix</keyword>
<feature type="compositionally biased region" description="Basic and acidic residues" evidence="1">
    <location>
        <begin position="401"/>
        <end position="412"/>
    </location>
</feature>
<dbReference type="PANTHER" id="PTHR37013">
    <property type="entry name" value="INTEGRAL MEMBRANE PROTEIN (AFU_ORTHOLOGUE AFUA_1G05950)-RELATED"/>
    <property type="match status" value="1"/>
</dbReference>